<accession>A0A072VHH1</accession>
<keyword evidence="3" id="KW-1185">Reference proteome</keyword>
<dbReference type="EnsemblPlants" id="KEH41071">
    <property type="protein sequence ID" value="KEH41071"/>
    <property type="gene ID" value="MTR_1g041440"/>
</dbReference>
<organism evidence="1 3">
    <name type="scientific">Medicago truncatula</name>
    <name type="common">Barrel medic</name>
    <name type="synonym">Medicago tribuloides</name>
    <dbReference type="NCBI Taxonomy" id="3880"/>
    <lineage>
        <taxon>Eukaryota</taxon>
        <taxon>Viridiplantae</taxon>
        <taxon>Streptophyta</taxon>
        <taxon>Embryophyta</taxon>
        <taxon>Tracheophyta</taxon>
        <taxon>Spermatophyta</taxon>
        <taxon>Magnoliopsida</taxon>
        <taxon>eudicotyledons</taxon>
        <taxon>Gunneridae</taxon>
        <taxon>Pentapetalae</taxon>
        <taxon>rosids</taxon>
        <taxon>fabids</taxon>
        <taxon>Fabales</taxon>
        <taxon>Fabaceae</taxon>
        <taxon>Papilionoideae</taxon>
        <taxon>50 kb inversion clade</taxon>
        <taxon>NPAAA clade</taxon>
        <taxon>Hologalegina</taxon>
        <taxon>IRL clade</taxon>
        <taxon>Trifolieae</taxon>
        <taxon>Medicago</taxon>
    </lineage>
</organism>
<sequence>MALASDPLLHQLQLHSLSVRCLSKRNFFRFKGEKPNMKSTITQIIANVSIAGNLTKLATGPTIRDLTVLKAFKVNTHHPNAPKITEVIWSPKILHWIKCTLMEQLLAPPVKQLVQVFSETKMEKALAVLQIADVESLTFKREVKLSYMSEYVMPVV</sequence>
<reference evidence="1 3" key="2">
    <citation type="journal article" date="2014" name="BMC Genomics">
        <title>An improved genome release (version Mt4.0) for the model legume Medicago truncatula.</title>
        <authorList>
            <person name="Tang H."/>
            <person name="Krishnakumar V."/>
            <person name="Bidwell S."/>
            <person name="Rosen B."/>
            <person name="Chan A."/>
            <person name="Zhou S."/>
            <person name="Gentzbittel L."/>
            <person name="Childs K.L."/>
            <person name="Yandell M."/>
            <person name="Gundlach H."/>
            <person name="Mayer K.F."/>
            <person name="Schwartz D.C."/>
            <person name="Town C.D."/>
        </authorList>
    </citation>
    <scope>GENOME REANNOTATION</scope>
    <source>
        <strain evidence="1">A17</strain>
        <strain evidence="2 3">cv. Jemalong A17</strain>
    </source>
</reference>
<dbReference type="HOGENOM" id="CLU_142500_0_0_1"/>
<reference evidence="2" key="3">
    <citation type="submission" date="2015-04" db="UniProtKB">
        <authorList>
            <consortium name="EnsemblPlants"/>
        </authorList>
    </citation>
    <scope>IDENTIFICATION</scope>
    <source>
        <strain evidence="2">cv. Jemalong A17</strain>
    </source>
</reference>
<dbReference type="Proteomes" id="UP000002051">
    <property type="component" value="Unassembled WGS sequence"/>
</dbReference>
<dbReference type="AlphaFoldDB" id="A0A072VHH1"/>
<name>A0A072VHH1_MEDTR</name>
<dbReference type="EMBL" id="CM001217">
    <property type="protein sequence ID" value="KEH41071.1"/>
    <property type="molecule type" value="Genomic_DNA"/>
</dbReference>
<proteinExistence type="predicted"/>
<protein>
    <submittedName>
        <fullName evidence="1 2">Uncharacterized protein</fullName>
    </submittedName>
</protein>
<evidence type="ECO:0000313" key="2">
    <source>
        <dbReference type="EnsemblPlants" id="KEH41071"/>
    </source>
</evidence>
<gene>
    <name evidence="1" type="ordered locus">MTR_1g041440</name>
</gene>
<evidence type="ECO:0000313" key="3">
    <source>
        <dbReference type="Proteomes" id="UP000002051"/>
    </source>
</evidence>
<reference evidence="1 3" key="1">
    <citation type="journal article" date="2011" name="Nature">
        <title>The Medicago genome provides insight into the evolution of rhizobial symbioses.</title>
        <authorList>
            <person name="Young N.D."/>
            <person name="Debelle F."/>
            <person name="Oldroyd G.E."/>
            <person name="Geurts R."/>
            <person name="Cannon S.B."/>
            <person name="Udvardi M.K."/>
            <person name="Benedito V.A."/>
            <person name="Mayer K.F."/>
            <person name="Gouzy J."/>
            <person name="Schoof H."/>
            <person name="Van de Peer Y."/>
            <person name="Proost S."/>
            <person name="Cook D.R."/>
            <person name="Meyers B.C."/>
            <person name="Spannagl M."/>
            <person name="Cheung F."/>
            <person name="De Mita S."/>
            <person name="Krishnakumar V."/>
            <person name="Gundlach H."/>
            <person name="Zhou S."/>
            <person name="Mudge J."/>
            <person name="Bharti A.K."/>
            <person name="Murray J.D."/>
            <person name="Naoumkina M.A."/>
            <person name="Rosen B."/>
            <person name="Silverstein K.A."/>
            <person name="Tang H."/>
            <person name="Rombauts S."/>
            <person name="Zhao P.X."/>
            <person name="Zhou P."/>
            <person name="Barbe V."/>
            <person name="Bardou P."/>
            <person name="Bechner M."/>
            <person name="Bellec A."/>
            <person name="Berger A."/>
            <person name="Berges H."/>
            <person name="Bidwell S."/>
            <person name="Bisseling T."/>
            <person name="Choisne N."/>
            <person name="Couloux A."/>
            <person name="Denny R."/>
            <person name="Deshpande S."/>
            <person name="Dai X."/>
            <person name="Doyle J.J."/>
            <person name="Dudez A.M."/>
            <person name="Farmer A.D."/>
            <person name="Fouteau S."/>
            <person name="Franken C."/>
            <person name="Gibelin C."/>
            <person name="Gish J."/>
            <person name="Goldstein S."/>
            <person name="Gonzalez A.J."/>
            <person name="Green P.J."/>
            <person name="Hallab A."/>
            <person name="Hartog M."/>
            <person name="Hua A."/>
            <person name="Humphray S.J."/>
            <person name="Jeong D.H."/>
            <person name="Jing Y."/>
            <person name="Jocker A."/>
            <person name="Kenton S.M."/>
            <person name="Kim D.J."/>
            <person name="Klee K."/>
            <person name="Lai H."/>
            <person name="Lang C."/>
            <person name="Lin S."/>
            <person name="Macmil S.L."/>
            <person name="Magdelenat G."/>
            <person name="Matthews L."/>
            <person name="McCorrison J."/>
            <person name="Monaghan E.L."/>
            <person name="Mun J.H."/>
            <person name="Najar F.Z."/>
            <person name="Nicholson C."/>
            <person name="Noirot C."/>
            <person name="O'Bleness M."/>
            <person name="Paule C.R."/>
            <person name="Poulain J."/>
            <person name="Prion F."/>
            <person name="Qin B."/>
            <person name="Qu C."/>
            <person name="Retzel E.F."/>
            <person name="Riddle C."/>
            <person name="Sallet E."/>
            <person name="Samain S."/>
            <person name="Samson N."/>
            <person name="Sanders I."/>
            <person name="Saurat O."/>
            <person name="Scarpelli C."/>
            <person name="Schiex T."/>
            <person name="Segurens B."/>
            <person name="Severin A.J."/>
            <person name="Sherrier D.J."/>
            <person name="Shi R."/>
            <person name="Sims S."/>
            <person name="Singer S.R."/>
            <person name="Sinharoy S."/>
            <person name="Sterck L."/>
            <person name="Viollet A."/>
            <person name="Wang B.B."/>
            <person name="Wang K."/>
            <person name="Wang M."/>
            <person name="Wang X."/>
            <person name="Warfsmann J."/>
            <person name="Weissenbach J."/>
            <person name="White D.D."/>
            <person name="White J.D."/>
            <person name="Wiley G.B."/>
            <person name="Wincker P."/>
            <person name="Xing Y."/>
            <person name="Yang L."/>
            <person name="Yao Z."/>
            <person name="Ying F."/>
            <person name="Zhai J."/>
            <person name="Zhou L."/>
            <person name="Zuber A."/>
            <person name="Denarie J."/>
            <person name="Dixon R.A."/>
            <person name="May G.D."/>
            <person name="Schwartz D.C."/>
            <person name="Rogers J."/>
            <person name="Quetier F."/>
            <person name="Town C.D."/>
            <person name="Roe B.A."/>
        </authorList>
    </citation>
    <scope>NUCLEOTIDE SEQUENCE [LARGE SCALE GENOMIC DNA]</scope>
    <source>
        <strain evidence="1">A17</strain>
        <strain evidence="2 3">cv. Jemalong A17</strain>
    </source>
</reference>
<evidence type="ECO:0000313" key="1">
    <source>
        <dbReference type="EMBL" id="KEH41071.1"/>
    </source>
</evidence>